<dbReference type="Gene3D" id="2.20.70.10">
    <property type="match status" value="1"/>
</dbReference>
<proteinExistence type="predicted"/>
<dbReference type="InterPro" id="IPR041679">
    <property type="entry name" value="DNA2/NAM7-like_C"/>
</dbReference>
<dbReference type="AlphaFoldDB" id="A0ABD3PJ51"/>
<dbReference type="FunFam" id="3.40.50.300:FF:002371">
    <property type="entry name" value="Predicted protein"/>
    <property type="match status" value="1"/>
</dbReference>
<evidence type="ECO:0000259" key="2">
    <source>
        <dbReference type="PROSITE" id="PS50020"/>
    </source>
</evidence>
<dbReference type="CDD" id="cd18808">
    <property type="entry name" value="SF1_C_Upf1"/>
    <property type="match status" value="1"/>
</dbReference>
<dbReference type="SUPFAM" id="SSF51045">
    <property type="entry name" value="WW domain"/>
    <property type="match status" value="1"/>
</dbReference>
<gene>
    <name evidence="3" type="ORF">HJC23_009823</name>
</gene>
<dbReference type="PANTHER" id="PTHR10887">
    <property type="entry name" value="DNA2/NAM7 HELICASE FAMILY"/>
    <property type="match status" value="1"/>
</dbReference>
<dbReference type="Proteomes" id="UP001516023">
    <property type="component" value="Unassembled WGS sequence"/>
</dbReference>
<dbReference type="InterPro" id="IPR041677">
    <property type="entry name" value="DNA2/NAM7_AAA_11"/>
</dbReference>
<dbReference type="SUPFAM" id="SSF52540">
    <property type="entry name" value="P-loop containing nucleoside triphosphate hydrolases"/>
    <property type="match status" value="1"/>
</dbReference>
<dbReference type="SMART" id="SM00456">
    <property type="entry name" value="WW"/>
    <property type="match status" value="1"/>
</dbReference>
<keyword evidence="4" id="KW-1185">Reference proteome</keyword>
<dbReference type="EMBL" id="JABMIG020000169">
    <property type="protein sequence ID" value="KAL3787772.1"/>
    <property type="molecule type" value="Genomic_DNA"/>
</dbReference>
<dbReference type="InterPro" id="IPR036020">
    <property type="entry name" value="WW_dom_sf"/>
</dbReference>
<sequence>MADTKNKNKHDGKRKRDQREDVNRKDDGVGGSKDNKQQQQQQQQQQQGTAQPLPDKFQSHREYCALWAPLLLNEMRAQLLSDSISDIPHWRNKPDQRPVRVMLQPRKKDLESTSDGLGIVVKEVVGEYKDRMFMANDIVVLVEEESILWDATKGTMNGRNNSQKQQTQSSISEAFQCGIVGHIEYTRRSIEGLVITVSRSLWTQIGSREMTLLKIGSNITSLREFTALCRMDRLPLAEYILCNKMNVSQTNDNKDISTSTSATVDNDKYNNLDPSLKEKQAKKRILESMGGASALGKGFADYARHKFNLSQLEAVSASAAEYGNGGFTLIKGPPGTGKTTTLCALLNALHIRQMNQYFGEVKVLAESYNAVVGKRATLSLSDAAKKRPRILVCAPSNAAVDNIILKIMEDGFVDGNGMRYNPSIVRIGSGQSASVKDVCLEDKVESYLSESLDVTKLENTIEGLKGECRRIHSDITKLRQRMNVMKNAAPYPLSKDWEIRIDEETADCAPRVYFVNHKDKTTTYEVPPPPEPGERHFPARAMPEYKAFVSRVVKMVERYNNITSKIDRYSLCRNAAATAAASGGSSGAHSHAINNVRIQLETYILDSVHIVMTTLGTAGNRALEAANKFEVVVIDEAAQSVEPSTLAGLQLGSSHAILVGDPQQLPATIFSMSGRDTKYDRSLFARLEEAGHAVHMLDTQYRMHPAISDFPRRIFYDGRLVDGPNVKHPEYGNPLKMSVFKKFPAFQPFTVLDLESSEERGGTSLANSAEAQLALHVFNNLKSGTNGLSTKSRVAVITPYAQQAALLRRTFSSSLGGDYERFVEVNTVDAFQGREANIVIFSCVRAAGSKGIGFLSDVRRMNVALTRAKNFLFVIARCSSIMVNPYWRDLVEHARETDAIIPVPFSGSRQSTFSFPDLSTLKAVPARGKRLINEKERLTGVENGETKQSVIELMGLKLEIPPTKRPNR</sequence>
<feature type="compositionally biased region" description="Low complexity" evidence="1">
    <location>
        <begin position="37"/>
        <end position="47"/>
    </location>
</feature>
<feature type="region of interest" description="Disordered" evidence="1">
    <location>
        <begin position="1"/>
        <end position="54"/>
    </location>
</feature>
<protein>
    <recommendedName>
        <fullName evidence="2">WW domain-containing protein</fullName>
    </recommendedName>
</protein>
<dbReference type="Gene3D" id="3.40.50.300">
    <property type="entry name" value="P-loop containing nucleotide triphosphate hydrolases"/>
    <property type="match status" value="2"/>
</dbReference>
<feature type="compositionally biased region" description="Basic residues" evidence="1">
    <location>
        <begin position="7"/>
        <end position="16"/>
    </location>
</feature>
<dbReference type="Pfam" id="PF13087">
    <property type="entry name" value="AAA_12"/>
    <property type="match status" value="1"/>
</dbReference>
<dbReference type="InterPro" id="IPR047187">
    <property type="entry name" value="SF1_C_Upf1"/>
</dbReference>
<reference evidence="3 4" key="1">
    <citation type="journal article" date="2020" name="G3 (Bethesda)">
        <title>Improved Reference Genome for Cyclotella cryptica CCMP332, a Model for Cell Wall Morphogenesis, Salinity Adaptation, and Lipid Production in Diatoms (Bacillariophyta).</title>
        <authorList>
            <person name="Roberts W.R."/>
            <person name="Downey K.M."/>
            <person name="Ruck E.C."/>
            <person name="Traller J.C."/>
            <person name="Alverson A.J."/>
        </authorList>
    </citation>
    <scope>NUCLEOTIDE SEQUENCE [LARGE SCALE GENOMIC DNA]</scope>
    <source>
        <strain evidence="3 4">CCMP332</strain>
    </source>
</reference>
<dbReference type="InterPro" id="IPR045055">
    <property type="entry name" value="DNA2/NAM7-like"/>
</dbReference>
<feature type="compositionally biased region" description="Basic and acidic residues" evidence="1">
    <location>
        <begin position="17"/>
        <end position="36"/>
    </location>
</feature>
<accession>A0ABD3PJ51</accession>
<dbReference type="PANTHER" id="PTHR10887:SF495">
    <property type="entry name" value="HELICASE SENATAXIN ISOFORM X1-RELATED"/>
    <property type="match status" value="1"/>
</dbReference>
<evidence type="ECO:0000256" key="1">
    <source>
        <dbReference type="SAM" id="MobiDB-lite"/>
    </source>
</evidence>
<name>A0ABD3PJ51_9STRA</name>
<feature type="domain" description="WW" evidence="2">
    <location>
        <begin position="491"/>
        <end position="529"/>
    </location>
</feature>
<organism evidence="3 4">
    <name type="scientific">Cyclotella cryptica</name>
    <dbReference type="NCBI Taxonomy" id="29204"/>
    <lineage>
        <taxon>Eukaryota</taxon>
        <taxon>Sar</taxon>
        <taxon>Stramenopiles</taxon>
        <taxon>Ochrophyta</taxon>
        <taxon>Bacillariophyta</taxon>
        <taxon>Coscinodiscophyceae</taxon>
        <taxon>Thalassiosirophycidae</taxon>
        <taxon>Stephanodiscales</taxon>
        <taxon>Stephanodiscaceae</taxon>
        <taxon>Cyclotella</taxon>
    </lineage>
</organism>
<evidence type="ECO:0000313" key="3">
    <source>
        <dbReference type="EMBL" id="KAL3787772.1"/>
    </source>
</evidence>
<comment type="caution">
    <text evidence="3">The sequence shown here is derived from an EMBL/GenBank/DDBJ whole genome shotgun (WGS) entry which is preliminary data.</text>
</comment>
<dbReference type="CDD" id="cd18042">
    <property type="entry name" value="DEXXQc_SETX"/>
    <property type="match status" value="1"/>
</dbReference>
<dbReference type="Pfam" id="PF13086">
    <property type="entry name" value="AAA_11"/>
    <property type="match status" value="1"/>
</dbReference>
<evidence type="ECO:0000313" key="4">
    <source>
        <dbReference type="Proteomes" id="UP001516023"/>
    </source>
</evidence>
<dbReference type="PROSITE" id="PS50020">
    <property type="entry name" value="WW_DOMAIN_2"/>
    <property type="match status" value="1"/>
</dbReference>
<dbReference type="InterPro" id="IPR027417">
    <property type="entry name" value="P-loop_NTPase"/>
</dbReference>
<dbReference type="InterPro" id="IPR001202">
    <property type="entry name" value="WW_dom"/>
</dbReference>